<proteinExistence type="predicted"/>
<evidence type="ECO:0000256" key="1">
    <source>
        <dbReference type="SAM" id="Phobius"/>
    </source>
</evidence>
<feature type="transmembrane region" description="Helical" evidence="1">
    <location>
        <begin position="44"/>
        <end position="65"/>
    </location>
</feature>
<comment type="caution">
    <text evidence="2">The sequence shown here is derived from an EMBL/GenBank/DDBJ whole genome shotgun (WGS) entry which is preliminary data.</text>
</comment>
<name>A0ABQ7PU12_PLUXY</name>
<sequence>MDEIQHQHSPELEPLEAASPLRLPPLRHRSCVGSRTCYKAPLRVFRLMVFLILLPTIFLLVPLYMRYRVFSSQMYPMGMTDMRLIDGKVSTTWCQI</sequence>
<evidence type="ECO:0000313" key="2">
    <source>
        <dbReference type="EMBL" id="KAG7296458.1"/>
    </source>
</evidence>
<keyword evidence="1" id="KW-1133">Transmembrane helix</keyword>
<organism evidence="2 3">
    <name type="scientific">Plutella xylostella</name>
    <name type="common">Diamondback moth</name>
    <name type="synonym">Plutella maculipennis</name>
    <dbReference type="NCBI Taxonomy" id="51655"/>
    <lineage>
        <taxon>Eukaryota</taxon>
        <taxon>Metazoa</taxon>
        <taxon>Ecdysozoa</taxon>
        <taxon>Arthropoda</taxon>
        <taxon>Hexapoda</taxon>
        <taxon>Insecta</taxon>
        <taxon>Pterygota</taxon>
        <taxon>Neoptera</taxon>
        <taxon>Endopterygota</taxon>
        <taxon>Lepidoptera</taxon>
        <taxon>Glossata</taxon>
        <taxon>Ditrysia</taxon>
        <taxon>Yponomeutoidea</taxon>
        <taxon>Plutellidae</taxon>
        <taxon>Plutella</taxon>
    </lineage>
</organism>
<keyword evidence="1" id="KW-0472">Membrane</keyword>
<reference evidence="2 3" key="1">
    <citation type="submission" date="2021-06" db="EMBL/GenBank/DDBJ databases">
        <title>A haploid diamondback moth (Plutella xylostella L.) genome assembly resolves 31 chromosomes and identifies a diamide resistance mutation.</title>
        <authorList>
            <person name="Ward C.M."/>
            <person name="Perry K.D."/>
            <person name="Baker G."/>
            <person name="Powis K."/>
            <person name="Heckel D.G."/>
            <person name="Baxter S.W."/>
        </authorList>
    </citation>
    <scope>NUCLEOTIDE SEQUENCE [LARGE SCALE GENOMIC DNA]</scope>
    <source>
        <strain evidence="2 3">LV</strain>
        <tissue evidence="2">Single pupa</tissue>
    </source>
</reference>
<protein>
    <submittedName>
        <fullName evidence="2">Uncharacterized protein</fullName>
    </submittedName>
</protein>
<keyword evidence="1" id="KW-0812">Transmembrane</keyword>
<accession>A0ABQ7PU12</accession>
<evidence type="ECO:0000313" key="3">
    <source>
        <dbReference type="Proteomes" id="UP000823941"/>
    </source>
</evidence>
<dbReference type="Proteomes" id="UP000823941">
    <property type="component" value="Chromosome 28"/>
</dbReference>
<dbReference type="EMBL" id="JAHIBW010000028">
    <property type="protein sequence ID" value="KAG7296458.1"/>
    <property type="molecule type" value="Genomic_DNA"/>
</dbReference>
<dbReference type="PANTHER" id="PTHR39077">
    <property type="entry name" value="DUF4793 DOMAIN-CONTAINING PROTEIN"/>
    <property type="match status" value="1"/>
</dbReference>
<keyword evidence="3" id="KW-1185">Reference proteome</keyword>
<gene>
    <name evidence="2" type="ORF">JYU34_020201</name>
</gene>
<dbReference type="PANTHER" id="PTHR39077:SF1">
    <property type="entry name" value="E3 UBIQUITIN-PROTEIN LIGASE APD1-4 MIDDLE DOMAIN-CONTAINING PROTEIN"/>
    <property type="match status" value="1"/>
</dbReference>